<dbReference type="SUPFAM" id="SSF48008">
    <property type="entry name" value="GntR ligand-binding domain-like"/>
    <property type="match status" value="1"/>
</dbReference>
<dbReference type="PROSITE" id="PS50949">
    <property type="entry name" value="HTH_GNTR"/>
    <property type="match status" value="1"/>
</dbReference>
<dbReference type="Proteomes" id="UP001235269">
    <property type="component" value="Unassembled WGS sequence"/>
</dbReference>
<dbReference type="EMBL" id="JAUSWH010000019">
    <property type="protein sequence ID" value="MDQ0457854.1"/>
    <property type="molecule type" value="Genomic_DNA"/>
</dbReference>
<comment type="caution">
    <text evidence="5">The sequence shown here is derived from an EMBL/GenBank/DDBJ whole genome shotgun (WGS) entry which is preliminary data.</text>
</comment>
<keyword evidence="6" id="KW-1185">Reference proteome</keyword>
<dbReference type="RefSeq" id="WP_307159959.1">
    <property type="nucleotide sequence ID" value="NZ_JAUSWH010000019.1"/>
</dbReference>
<gene>
    <name evidence="5" type="ORF">QO005_004212</name>
</gene>
<evidence type="ECO:0000259" key="4">
    <source>
        <dbReference type="PROSITE" id="PS50949"/>
    </source>
</evidence>
<dbReference type="PRINTS" id="PR00035">
    <property type="entry name" value="HTHGNTR"/>
</dbReference>
<keyword evidence="2 5" id="KW-0238">DNA-binding</keyword>
<accession>A0ABU0IKY4</accession>
<dbReference type="Pfam" id="PF00392">
    <property type="entry name" value="GntR"/>
    <property type="match status" value="1"/>
</dbReference>
<keyword evidence="1" id="KW-0805">Transcription regulation</keyword>
<dbReference type="CDD" id="cd07377">
    <property type="entry name" value="WHTH_GntR"/>
    <property type="match status" value="1"/>
</dbReference>
<reference evidence="5 6" key="1">
    <citation type="submission" date="2023-07" db="EMBL/GenBank/DDBJ databases">
        <title>Genomic Encyclopedia of Type Strains, Phase IV (KMG-IV): sequencing the most valuable type-strain genomes for metagenomic binning, comparative biology and taxonomic classification.</title>
        <authorList>
            <person name="Goeker M."/>
        </authorList>
    </citation>
    <scope>NUCLEOTIDE SEQUENCE [LARGE SCALE GENOMIC DNA]</scope>
    <source>
        <strain evidence="5 6">DSM 100301</strain>
    </source>
</reference>
<evidence type="ECO:0000256" key="1">
    <source>
        <dbReference type="ARBA" id="ARBA00023015"/>
    </source>
</evidence>
<evidence type="ECO:0000256" key="2">
    <source>
        <dbReference type="ARBA" id="ARBA00023125"/>
    </source>
</evidence>
<protein>
    <submittedName>
        <fullName evidence="5">DNA-binding FadR family transcriptional regulator</fullName>
    </submittedName>
</protein>
<dbReference type="PANTHER" id="PTHR43537:SF5">
    <property type="entry name" value="UXU OPERON TRANSCRIPTIONAL REGULATOR"/>
    <property type="match status" value="1"/>
</dbReference>
<sequence length="246" mass="27330">MPNFENSNLALDRLRELFARETPEAGSKLPTERNLADMLGVSRRAIRRALEVLEAEGLVWRRQGSGTFAGARPVQALATAGLTLSGCDPLEVMEVRLRLEPQLAQLAAMRATPESVEAMYQLAQKITESDDADAQELWDGALHRRIAQCAGNRLFLTLFDLVNQVRQEEAWRTMREQARYAFHSLEMAHQQHLSIIDAIANRDAMGAGEAMRSHLLVLHESLTRITSCTLEELSPGRGTTARATGL</sequence>
<dbReference type="Gene3D" id="1.10.10.10">
    <property type="entry name" value="Winged helix-like DNA-binding domain superfamily/Winged helix DNA-binding domain"/>
    <property type="match status" value="1"/>
</dbReference>
<dbReference type="SMART" id="SM00345">
    <property type="entry name" value="HTH_GNTR"/>
    <property type="match status" value="1"/>
</dbReference>
<dbReference type="InterPro" id="IPR008920">
    <property type="entry name" value="TF_FadR/GntR_C"/>
</dbReference>
<proteinExistence type="predicted"/>
<name>A0ABU0IKY4_9HYPH</name>
<dbReference type="SMART" id="SM00895">
    <property type="entry name" value="FCD"/>
    <property type="match status" value="1"/>
</dbReference>
<feature type="domain" description="HTH gntR-type" evidence="4">
    <location>
        <begin position="4"/>
        <end position="72"/>
    </location>
</feature>
<dbReference type="InterPro" id="IPR036388">
    <property type="entry name" value="WH-like_DNA-bd_sf"/>
</dbReference>
<dbReference type="Gene3D" id="1.20.120.530">
    <property type="entry name" value="GntR ligand-binding domain-like"/>
    <property type="match status" value="1"/>
</dbReference>
<dbReference type="SUPFAM" id="SSF46785">
    <property type="entry name" value="Winged helix' DNA-binding domain"/>
    <property type="match status" value="1"/>
</dbReference>
<dbReference type="InterPro" id="IPR000524">
    <property type="entry name" value="Tscrpt_reg_HTH_GntR"/>
</dbReference>
<dbReference type="InterPro" id="IPR011711">
    <property type="entry name" value="GntR_C"/>
</dbReference>
<evidence type="ECO:0000313" key="6">
    <source>
        <dbReference type="Proteomes" id="UP001235269"/>
    </source>
</evidence>
<dbReference type="Pfam" id="PF07729">
    <property type="entry name" value="FCD"/>
    <property type="match status" value="1"/>
</dbReference>
<dbReference type="InterPro" id="IPR036390">
    <property type="entry name" value="WH_DNA-bd_sf"/>
</dbReference>
<keyword evidence="3" id="KW-0804">Transcription</keyword>
<dbReference type="PANTHER" id="PTHR43537">
    <property type="entry name" value="TRANSCRIPTIONAL REGULATOR, GNTR FAMILY"/>
    <property type="match status" value="1"/>
</dbReference>
<organism evidence="5 6">
    <name type="scientific">Rhizobium paknamense</name>
    <dbReference type="NCBI Taxonomy" id="1206817"/>
    <lineage>
        <taxon>Bacteria</taxon>
        <taxon>Pseudomonadati</taxon>
        <taxon>Pseudomonadota</taxon>
        <taxon>Alphaproteobacteria</taxon>
        <taxon>Hyphomicrobiales</taxon>
        <taxon>Rhizobiaceae</taxon>
        <taxon>Rhizobium/Agrobacterium group</taxon>
        <taxon>Rhizobium</taxon>
    </lineage>
</organism>
<evidence type="ECO:0000256" key="3">
    <source>
        <dbReference type="ARBA" id="ARBA00023163"/>
    </source>
</evidence>
<dbReference type="GO" id="GO:0003677">
    <property type="term" value="F:DNA binding"/>
    <property type="evidence" value="ECO:0007669"/>
    <property type="project" value="UniProtKB-KW"/>
</dbReference>
<evidence type="ECO:0000313" key="5">
    <source>
        <dbReference type="EMBL" id="MDQ0457854.1"/>
    </source>
</evidence>